<comment type="pathway">
    <text evidence="2">Protein modification; protein glycosylation.</text>
</comment>
<evidence type="ECO:0000256" key="12">
    <source>
        <dbReference type="ARBA" id="ARBA00032069"/>
    </source>
</evidence>
<evidence type="ECO:0000256" key="10">
    <source>
        <dbReference type="ARBA" id="ARBA00022989"/>
    </source>
</evidence>
<reference evidence="17 18" key="1">
    <citation type="journal article" date="2016" name="Sci. Rep.">
        <title>Peltaster fructicola genome reveals evolution from an invasive phytopathogen to an ectophytic parasite.</title>
        <authorList>
            <person name="Xu C."/>
            <person name="Chen H."/>
            <person name="Gleason M.L."/>
            <person name="Xu J.R."/>
            <person name="Liu H."/>
            <person name="Zhang R."/>
            <person name="Sun G."/>
        </authorList>
    </citation>
    <scope>NUCLEOTIDE SEQUENCE [LARGE SCALE GENOMIC DNA]</scope>
    <source>
        <strain evidence="17 18">LNHT1506</strain>
    </source>
</reference>
<evidence type="ECO:0000256" key="8">
    <source>
        <dbReference type="ARBA" id="ARBA00022692"/>
    </source>
</evidence>
<feature type="transmembrane region" description="Helical" evidence="15">
    <location>
        <begin position="123"/>
        <end position="141"/>
    </location>
</feature>
<organism evidence="17 18">
    <name type="scientific">Peltaster fructicola</name>
    <dbReference type="NCBI Taxonomy" id="286661"/>
    <lineage>
        <taxon>Eukaryota</taxon>
        <taxon>Fungi</taxon>
        <taxon>Dikarya</taxon>
        <taxon>Ascomycota</taxon>
        <taxon>Pezizomycotina</taxon>
        <taxon>Dothideomycetes</taxon>
        <taxon>Dothideomycetes incertae sedis</taxon>
        <taxon>Peltaster</taxon>
    </lineage>
</organism>
<dbReference type="OrthoDB" id="4769at2759"/>
<keyword evidence="11 15" id="KW-0472">Membrane</keyword>
<sequence length="264" mass="29558">MAASIYSCSAILLALLASWVWVIDQNVPQPYLDEVFHIPQAQQYCAGHWRSWDPKITTPPGLYLSAAILSPILGCSTTVLRIENAVCLIVLFYGLRGLALRSRRLGDVEAVRQNASRSTASHIALNTVLFPPLFFFAALYYTDVASTLAVVTFLNCQRSSALLRHPQAFQAVFLFLLGLWTLIFRQTNIFWVAIFPAATVLVQELDTGHAVVKQSMHEGKSGFGDNWLSIVKTSYRMRVIYNPAIKRSQFEGEDPATHRLHMLT</sequence>
<evidence type="ECO:0000256" key="2">
    <source>
        <dbReference type="ARBA" id="ARBA00004922"/>
    </source>
</evidence>
<evidence type="ECO:0000256" key="7">
    <source>
        <dbReference type="ARBA" id="ARBA00022679"/>
    </source>
</evidence>
<evidence type="ECO:0000256" key="15">
    <source>
        <dbReference type="SAM" id="Phobius"/>
    </source>
</evidence>
<gene>
    <name evidence="17" type="ORF">AMS68_002499</name>
</gene>
<keyword evidence="16" id="KW-0732">Signal</keyword>
<dbReference type="Pfam" id="PF04922">
    <property type="entry name" value="DIE2_ALG10"/>
    <property type="match status" value="1"/>
</dbReference>
<evidence type="ECO:0000313" key="18">
    <source>
        <dbReference type="Proteomes" id="UP000503462"/>
    </source>
</evidence>
<evidence type="ECO:0000256" key="11">
    <source>
        <dbReference type="ARBA" id="ARBA00023136"/>
    </source>
</evidence>
<feature type="transmembrane region" description="Helical" evidence="15">
    <location>
        <begin position="167"/>
        <end position="184"/>
    </location>
</feature>
<name>A0A6H0XQD6_9PEZI</name>
<feature type="chain" id="PRO_5026293061" description="Dol-P-Glc:Glc(2)Man(9)GlcNAc(2)-PP-Dol alpha-1,2-glucosyltransferase" evidence="16">
    <location>
        <begin position="26"/>
        <end position="264"/>
    </location>
</feature>
<dbReference type="GO" id="GO:0106073">
    <property type="term" value="F:dolichyl pyrophosphate Glc2Man9GlcNAc2 alpha-1,2-glucosyltransferase activity"/>
    <property type="evidence" value="ECO:0007669"/>
    <property type="project" value="UniProtKB-EC"/>
</dbReference>
<comment type="catalytic activity">
    <reaction evidence="14">
        <text>an alpha-D-Glc-(1-&gt;3)-alpha-D-Glc-(1-&gt;3)-alpha-D-Man-(1-&gt;2)-alpha-D-Man-(1-&gt;2)-alpha-D-Man-(1-&gt;3)-[alpha-D-Man-(1-&gt;2)-alpha-D-Man-(1-&gt;3)-[alpha-D-Man-(1-&gt;2)-alpha-D-Man-(1-&gt;6)]-alpha-D-Man-(1-&gt;6)]-beta-D-Man-(1-&gt;4)-beta-D-GlcNAc-(1-&gt;4)-alpha-D-GlcNAc-diphospho-di-trans,poly-cis-dolichol + a di-trans,poly-cis-dolichyl beta-D-glucosyl phosphate = a alpha-D-Glc-(1-&gt;2)-alpha-D-Glc-(1-&gt;3)-alpha-D-Glc-(1-&gt;3)-alpha-D-Man-(1-&gt;2)-alpha-D-Man-(1-&gt;2)-alpha-D-Man-(1-&gt;3)-[alpha-D-Man-(1-&gt;2)-alpha-D-Man-(1-&gt;3)-[alpha-D-Man-(1-&gt;2)-alpha-D-Man-(1-&gt;6)]-alpha-D-Man-(1-&gt;6)]-beta-D-Man-(1-&gt;4)-beta-D-GlcNAc-(1-&gt;4)-alpha-D-GlcNAc-diphospho-di-trans,poly-cis-dolichol + a di-trans,poly-cis-dolichyl phosphate + H(+)</text>
        <dbReference type="Rhea" id="RHEA:29543"/>
        <dbReference type="Rhea" id="RHEA-COMP:19498"/>
        <dbReference type="Rhea" id="RHEA-COMP:19502"/>
        <dbReference type="Rhea" id="RHEA-COMP:19512"/>
        <dbReference type="Rhea" id="RHEA-COMP:19522"/>
        <dbReference type="ChEBI" id="CHEBI:15378"/>
        <dbReference type="ChEBI" id="CHEBI:57525"/>
        <dbReference type="ChEBI" id="CHEBI:57683"/>
        <dbReference type="ChEBI" id="CHEBI:132522"/>
        <dbReference type="ChEBI" id="CHEBI:132523"/>
        <dbReference type="EC" id="2.4.1.256"/>
    </reaction>
    <physiologicalReaction direction="left-to-right" evidence="14">
        <dbReference type="Rhea" id="RHEA:29544"/>
    </physiologicalReaction>
</comment>
<keyword evidence="8 15" id="KW-0812">Transmembrane</keyword>
<feature type="transmembrane region" description="Helical" evidence="15">
    <location>
        <begin position="62"/>
        <end position="95"/>
    </location>
</feature>
<protein>
    <recommendedName>
        <fullName evidence="5">Dol-P-Glc:Glc(2)Man(9)GlcNAc(2)-PP-Dol alpha-1,2-glucosyltransferase</fullName>
        <ecNumber evidence="4">2.4.1.256</ecNumber>
    </recommendedName>
    <alternativeName>
        <fullName evidence="12">Asparagine-linked glycosylation protein 10</fullName>
    </alternativeName>
</protein>
<keyword evidence="6" id="KW-0328">Glycosyltransferase</keyword>
<dbReference type="EC" id="2.4.1.256" evidence="4"/>
<evidence type="ECO:0000256" key="13">
    <source>
        <dbReference type="ARBA" id="ARBA00044727"/>
    </source>
</evidence>
<dbReference type="PANTHER" id="PTHR12989:SF10">
    <property type="entry name" value="DOL-P-GLC:GLC(2)MAN(9)GLCNAC(2)-PP-DOL ALPHA-1,2-GLUCOSYLTRANSFERASE-RELATED"/>
    <property type="match status" value="1"/>
</dbReference>
<dbReference type="GO" id="GO:0005789">
    <property type="term" value="C:endoplasmic reticulum membrane"/>
    <property type="evidence" value="ECO:0007669"/>
    <property type="project" value="UniProtKB-SubCell"/>
</dbReference>
<evidence type="ECO:0000313" key="17">
    <source>
        <dbReference type="EMBL" id="QIW96981.1"/>
    </source>
</evidence>
<evidence type="ECO:0000256" key="9">
    <source>
        <dbReference type="ARBA" id="ARBA00022824"/>
    </source>
</evidence>
<evidence type="ECO:0000256" key="1">
    <source>
        <dbReference type="ARBA" id="ARBA00004477"/>
    </source>
</evidence>
<dbReference type="InterPro" id="IPR016900">
    <property type="entry name" value="Alg10"/>
</dbReference>
<keyword evidence="18" id="KW-1185">Reference proteome</keyword>
<comment type="similarity">
    <text evidence="3">Belongs to the ALG10 glucosyltransferase family.</text>
</comment>
<evidence type="ECO:0000256" key="14">
    <source>
        <dbReference type="ARBA" id="ARBA00048064"/>
    </source>
</evidence>
<proteinExistence type="inferred from homology"/>
<comment type="subcellular location">
    <subcellularLocation>
        <location evidence="1">Endoplasmic reticulum membrane</location>
        <topology evidence="1">Multi-pass membrane protein</topology>
    </subcellularLocation>
</comment>
<keyword evidence="9" id="KW-0256">Endoplasmic reticulum</keyword>
<accession>A0A6H0XQD6</accession>
<dbReference type="GO" id="GO:0006488">
    <property type="term" value="P:dolichol-linked oligosaccharide biosynthetic process"/>
    <property type="evidence" value="ECO:0007669"/>
    <property type="project" value="InterPro"/>
</dbReference>
<feature type="signal peptide" evidence="16">
    <location>
        <begin position="1"/>
        <end position="25"/>
    </location>
</feature>
<evidence type="ECO:0000256" key="5">
    <source>
        <dbReference type="ARBA" id="ARBA00018512"/>
    </source>
</evidence>
<keyword evidence="10 15" id="KW-1133">Transmembrane helix</keyword>
<dbReference type="UniPathway" id="UPA00378"/>
<evidence type="ECO:0000256" key="4">
    <source>
        <dbReference type="ARBA" id="ARBA00011967"/>
    </source>
</evidence>
<dbReference type="AlphaFoldDB" id="A0A6H0XQD6"/>
<dbReference type="Proteomes" id="UP000503462">
    <property type="component" value="Chromosome 2"/>
</dbReference>
<evidence type="ECO:0000256" key="6">
    <source>
        <dbReference type="ARBA" id="ARBA00022676"/>
    </source>
</evidence>
<dbReference type="PANTHER" id="PTHR12989">
    <property type="entry name" value="ALPHA-1,2-GLUCOSYLTRANSFERASE ALG10"/>
    <property type="match status" value="1"/>
</dbReference>
<evidence type="ECO:0000256" key="3">
    <source>
        <dbReference type="ARBA" id="ARBA00010600"/>
    </source>
</evidence>
<keyword evidence="7" id="KW-0808">Transferase</keyword>
<dbReference type="EMBL" id="CP051140">
    <property type="protein sequence ID" value="QIW96981.1"/>
    <property type="molecule type" value="Genomic_DNA"/>
</dbReference>
<evidence type="ECO:0000256" key="16">
    <source>
        <dbReference type="SAM" id="SignalP"/>
    </source>
</evidence>
<comment type="function">
    <text evidence="13">Dol-P-Glc:Glc(2)Man(9)GlcNAc(2)-PP-Dol alpha-1,2-glucosyltransferase that operates in the biosynthetic pathway of dolichol-linked oligosaccharides, the glycan precursors employed in protein asparagine (N)-glycosylation. The assembly of dolichol-linked oligosaccharides begins on the cytosolic side of the endoplasmic reticulum membrane and finishes in its lumen. The sequential addition of sugars to dolichol pyrophosphate produces dolichol-linked oligosaccharides containing fourteen sugars, including two GlcNAcs, nine mannoses and three glucoses. Once assembled, the oligosaccharide is transferred from the lipid to nascent proteins by oligosaccharyltransferases. In the lumen of the endoplasmic reticulum, adds the third and last glucose residue from dolichyl phosphate glucose (Dol-P-Glc) onto the lipid-linked oligosaccharide intermediate Glc(2)Man(9)GlcNAc(2)-PP-Dol to produce Glc(3)Man(9)GlcNAc(2)-PP-Dol.</text>
</comment>